<feature type="domain" description="Ku" evidence="2">
    <location>
        <begin position="54"/>
        <end position="199"/>
    </location>
</feature>
<dbReference type="InterPro" id="IPR016194">
    <property type="entry name" value="SPOC-like_C_dom_sf"/>
</dbReference>
<reference evidence="3 4" key="1">
    <citation type="journal article" date="2019" name="Front. Microbiol.">
        <title>Ammonia Oxidation by the Arctic Terrestrial Thaumarchaeote Candidatus Nitrosocosmicus arcticus Is Stimulated by Increasing Temperatures.</title>
        <authorList>
            <person name="Alves R.J.E."/>
            <person name="Kerou M."/>
            <person name="Zappe A."/>
            <person name="Bittner R."/>
            <person name="Abby S.S."/>
            <person name="Schmidt H.A."/>
            <person name="Pfeifer K."/>
            <person name="Schleper C."/>
        </authorList>
    </citation>
    <scope>NUCLEOTIDE SEQUENCE [LARGE SCALE GENOMIC DNA]</scope>
    <source>
        <strain evidence="3 4">Kfb</strain>
    </source>
</reference>
<evidence type="ECO:0000259" key="2">
    <source>
        <dbReference type="SMART" id="SM00559"/>
    </source>
</evidence>
<dbReference type="Proteomes" id="UP000315289">
    <property type="component" value="Unassembled WGS sequence"/>
</dbReference>
<comment type="caution">
    <text evidence="3">The sequence shown here is derived from an EMBL/GenBank/DDBJ whole genome shotgun (WGS) entry which is preliminary data.</text>
</comment>
<dbReference type="PIRSF" id="PIRSF006493">
    <property type="entry name" value="Prok_Ku"/>
    <property type="match status" value="1"/>
</dbReference>
<organism evidence="3 4">
    <name type="scientific">Candidatus Nitrosocosmicus arcticus</name>
    <dbReference type="NCBI Taxonomy" id="2035267"/>
    <lineage>
        <taxon>Archaea</taxon>
        <taxon>Nitrososphaerota</taxon>
        <taxon>Nitrososphaeria</taxon>
        <taxon>Nitrososphaerales</taxon>
        <taxon>Nitrososphaeraceae</taxon>
        <taxon>Candidatus Nitrosocosmicus</taxon>
    </lineage>
</organism>
<dbReference type="EMBL" id="VOAH01000010">
    <property type="protein sequence ID" value="TVP39991.1"/>
    <property type="molecule type" value="Genomic_DNA"/>
</dbReference>
<keyword evidence="1" id="KW-0238">DNA-binding</keyword>
<protein>
    <submittedName>
        <fullName evidence="3">Non-homologous end joining protein Ku</fullName>
    </submittedName>
</protein>
<dbReference type="OrthoDB" id="147616at2157"/>
<dbReference type="HAMAP" id="MF_01875">
    <property type="entry name" value="Prokaryotic_Ku"/>
    <property type="match status" value="1"/>
</dbReference>
<evidence type="ECO:0000313" key="3">
    <source>
        <dbReference type="EMBL" id="TVP39991.1"/>
    </source>
</evidence>
<dbReference type="RefSeq" id="WP_186434223.1">
    <property type="nucleotide sequence ID" value="NZ_ML675586.1"/>
</dbReference>
<evidence type="ECO:0000256" key="1">
    <source>
        <dbReference type="ARBA" id="ARBA00023125"/>
    </source>
</evidence>
<dbReference type="SMART" id="SM00559">
    <property type="entry name" value="Ku78"/>
    <property type="match status" value="1"/>
</dbReference>
<gene>
    <name evidence="3" type="primary">ku</name>
    <name evidence="3" type="ORF">NARC_100053</name>
</gene>
<dbReference type="PANTHER" id="PTHR41251:SF1">
    <property type="entry name" value="NON-HOMOLOGOUS END JOINING PROTEIN KU"/>
    <property type="match status" value="1"/>
</dbReference>
<dbReference type="GO" id="GO:0003690">
    <property type="term" value="F:double-stranded DNA binding"/>
    <property type="evidence" value="ECO:0007669"/>
    <property type="project" value="TreeGrafter"/>
</dbReference>
<accession>A0A557STQ7</accession>
<keyword evidence="4" id="KW-1185">Reference proteome</keyword>
<dbReference type="InterPro" id="IPR006164">
    <property type="entry name" value="DNA_bd_Ku70/Ku80"/>
</dbReference>
<dbReference type="AlphaFoldDB" id="A0A557STQ7"/>
<dbReference type="GO" id="GO:0006303">
    <property type="term" value="P:double-strand break repair via nonhomologous end joining"/>
    <property type="evidence" value="ECO:0007669"/>
    <property type="project" value="InterPro"/>
</dbReference>
<evidence type="ECO:0000313" key="4">
    <source>
        <dbReference type="Proteomes" id="UP000315289"/>
    </source>
</evidence>
<sequence>MGTRSVWNGSISFGLVNIPIKLFTVSDSSNEYSFNQLDEKGHKIQYKRWCPIEEKEIPYEEIKKGYKITKDEYIIIEKEDLDKIKAATTKTIDIKEFTDIKNFDTILIEKSYYVSPFTDKTGGKRKSKQKDSVVSASTKAYRLFVNSLKETEKIAIGKVVLKDREHLVAIRPYQRGLIMHQLMYQEEITPIDEIDGMPGSESSASSAPIDEKELELGKMLIGNLTSSQFDPTQYSDEYSKQLEKMVTAKSKGITYKTEEKEDSLDTSNNLIEALKASVQRSKTVKN</sequence>
<dbReference type="SUPFAM" id="SSF100939">
    <property type="entry name" value="SPOC domain-like"/>
    <property type="match status" value="1"/>
</dbReference>
<proteinExistence type="inferred from homology"/>
<dbReference type="Pfam" id="PF02735">
    <property type="entry name" value="Ku"/>
    <property type="match status" value="1"/>
</dbReference>
<dbReference type="InterPro" id="IPR009187">
    <property type="entry name" value="Prok_Ku"/>
</dbReference>
<dbReference type="PANTHER" id="PTHR41251">
    <property type="entry name" value="NON-HOMOLOGOUS END JOINING PROTEIN KU"/>
    <property type="match status" value="1"/>
</dbReference>
<name>A0A557STQ7_9ARCH</name>
<dbReference type="Gene3D" id="2.40.290.10">
    <property type="match status" value="1"/>
</dbReference>